<reference evidence="3 5" key="1">
    <citation type="journal article" date="2017" name="Nature">
        <title>The sunflower genome provides insights into oil metabolism, flowering and Asterid evolution.</title>
        <authorList>
            <person name="Badouin H."/>
            <person name="Gouzy J."/>
            <person name="Grassa C.J."/>
            <person name="Murat F."/>
            <person name="Staton S.E."/>
            <person name="Cottret L."/>
            <person name="Lelandais-Briere C."/>
            <person name="Owens G.L."/>
            <person name="Carrere S."/>
            <person name="Mayjonade B."/>
            <person name="Legrand L."/>
            <person name="Gill N."/>
            <person name="Kane N.C."/>
            <person name="Bowers J.E."/>
            <person name="Hubner S."/>
            <person name="Bellec A."/>
            <person name="Berard A."/>
            <person name="Berges H."/>
            <person name="Blanchet N."/>
            <person name="Boniface M.C."/>
            <person name="Brunel D."/>
            <person name="Catrice O."/>
            <person name="Chaidir N."/>
            <person name="Claudel C."/>
            <person name="Donnadieu C."/>
            <person name="Faraut T."/>
            <person name="Fievet G."/>
            <person name="Helmstetter N."/>
            <person name="King M."/>
            <person name="Knapp S.J."/>
            <person name="Lai Z."/>
            <person name="Le Paslier M.C."/>
            <person name="Lippi Y."/>
            <person name="Lorenzon L."/>
            <person name="Mandel J.R."/>
            <person name="Marage G."/>
            <person name="Marchand G."/>
            <person name="Marquand E."/>
            <person name="Bret-Mestries E."/>
            <person name="Morien E."/>
            <person name="Nambeesan S."/>
            <person name="Nguyen T."/>
            <person name="Pegot-Espagnet P."/>
            <person name="Pouilly N."/>
            <person name="Raftis F."/>
            <person name="Sallet E."/>
            <person name="Schiex T."/>
            <person name="Thomas J."/>
            <person name="Vandecasteele C."/>
            <person name="Vares D."/>
            <person name="Vear F."/>
            <person name="Vautrin S."/>
            <person name="Crespi M."/>
            <person name="Mangin B."/>
            <person name="Burke J.M."/>
            <person name="Salse J."/>
            <person name="Munos S."/>
            <person name="Vincourt P."/>
            <person name="Rieseberg L.H."/>
            <person name="Langlade N.B."/>
        </authorList>
    </citation>
    <scope>NUCLEOTIDE SEQUENCE [LARGE SCALE GENOMIC DNA]</scope>
    <source>
        <strain evidence="5">cv. SF193</strain>
        <tissue evidence="3">Leaves</tissue>
    </source>
</reference>
<keyword evidence="4" id="KW-0675">Receptor</keyword>
<feature type="domain" description="Protein kinase" evidence="2">
    <location>
        <begin position="1"/>
        <end position="120"/>
    </location>
</feature>
<dbReference type="Gene3D" id="1.10.510.10">
    <property type="entry name" value="Transferase(Phosphotransferase) domain 1"/>
    <property type="match status" value="1"/>
</dbReference>
<dbReference type="SUPFAM" id="SSF56112">
    <property type="entry name" value="Protein kinase-like (PK-like)"/>
    <property type="match status" value="1"/>
</dbReference>
<dbReference type="InterPro" id="IPR045272">
    <property type="entry name" value="ANXUR1/2-like"/>
</dbReference>
<proteinExistence type="predicted"/>
<dbReference type="InterPro" id="IPR000719">
    <property type="entry name" value="Prot_kinase_dom"/>
</dbReference>
<evidence type="ECO:0000256" key="1">
    <source>
        <dbReference type="SAM" id="Phobius"/>
    </source>
</evidence>
<keyword evidence="5" id="KW-1185">Reference proteome</keyword>
<dbReference type="Pfam" id="PF07714">
    <property type="entry name" value="PK_Tyr_Ser-Thr"/>
    <property type="match status" value="1"/>
</dbReference>
<dbReference type="AlphaFoldDB" id="A0A251SCI7"/>
<gene>
    <name evidence="4" type="ORF">HannXRQ_Chr15g0492021</name>
    <name evidence="3" type="ORF">HanXRQr2_Chr15g0716181</name>
</gene>
<dbReference type="PROSITE" id="PS50011">
    <property type="entry name" value="PROTEIN_KINASE_DOM"/>
    <property type="match status" value="1"/>
</dbReference>
<dbReference type="PANTHER" id="PTHR27003">
    <property type="entry name" value="OS07G0166700 PROTEIN"/>
    <property type="match status" value="1"/>
</dbReference>
<evidence type="ECO:0000313" key="4">
    <source>
        <dbReference type="EMBL" id="OTF96251.1"/>
    </source>
</evidence>
<reference evidence="4" key="2">
    <citation type="submission" date="2017-02" db="EMBL/GenBank/DDBJ databases">
        <title>Sunflower complete genome.</title>
        <authorList>
            <person name="Langlade N."/>
            <person name="Munos S."/>
        </authorList>
    </citation>
    <scope>NUCLEOTIDE SEQUENCE [LARGE SCALE GENOMIC DNA]</scope>
    <source>
        <tissue evidence="4">Leaves</tissue>
    </source>
</reference>
<dbReference type="GO" id="GO:0005524">
    <property type="term" value="F:ATP binding"/>
    <property type="evidence" value="ECO:0007669"/>
    <property type="project" value="InterPro"/>
</dbReference>
<feature type="transmembrane region" description="Helical" evidence="1">
    <location>
        <begin position="157"/>
        <end position="179"/>
    </location>
</feature>
<dbReference type="EMBL" id="MNCJ02000330">
    <property type="protein sequence ID" value="KAF5766512.1"/>
    <property type="molecule type" value="Genomic_DNA"/>
</dbReference>
<dbReference type="EMBL" id="CM007904">
    <property type="protein sequence ID" value="OTF96251.1"/>
    <property type="molecule type" value="Genomic_DNA"/>
</dbReference>
<keyword evidence="1" id="KW-0472">Membrane</keyword>
<dbReference type="OMA" id="TLNCTIC"/>
<dbReference type="InParanoid" id="A0A251SCI7"/>
<keyword evidence="1" id="KW-0812">Transmembrane</keyword>
<dbReference type="PANTHER" id="PTHR27003:SF342">
    <property type="entry name" value="TYROSINE-PROTEIN KINASE, CSF-1_PDGF RECEPTOR FAMILY-RELATED"/>
    <property type="match status" value="1"/>
</dbReference>
<dbReference type="GO" id="GO:0004672">
    <property type="term" value="F:protein kinase activity"/>
    <property type="evidence" value="ECO:0000318"/>
    <property type="project" value="GO_Central"/>
</dbReference>
<evidence type="ECO:0000259" key="2">
    <source>
        <dbReference type="PROSITE" id="PS50011"/>
    </source>
</evidence>
<keyword evidence="1" id="KW-1133">Transmembrane helix</keyword>
<keyword evidence="3" id="KW-0808">Transferase</keyword>
<dbReference type="Proteomes" id="UP000215914">
    <property type="component" value="Chromosome 15"/>
</dbReference>
<protein>
    <submittedName>
        <fullName evidence="4">Putative tyrosine-protein kinase, non-receptor SYK/ZAP-70</fullName>
    </submittedName>
</protein>
<accession>A0A251SCI7</accession>
<sequence length="194" mass="22585">MSIVASVKGTRGYMDPHYRKTGELSTKTDVYSFAVVLLEVLCGRQPLDFVVSGWQKWLVSWAQQCIQEGVAHRVIDRGLRGVIEDDGLRIFQDITLQCLHERPDKRPTMAEVVGKLEAALKSQFTTYSSSEEDDEFIKIFFSKGKDQQTTLNCTICLFLVFWEVQDMLIILLLFILFYFRFQFKFIFKLRCRLT</sequence>
<dbReference type="InterPro" id="IPR011009">
    <property type="entry name" value="Kinase-like_dom_sf"/>
</dbReference>
<dbReference type="InterPro" id="IPR001245">
    <property type="entry name" value="Ser-Thr/Tyr_kinase_cat_dom"/>
</dbReference>
<dbReference type="Gramene" id="mRNA:HanXRQr2_Chr15g0716181">
    <property type="protein sequence ID" value="CDS:HanXRQr2_Chr15g0716181.1"/>
    <property type="gene ID" value="HanXRQr2_Chr15g0716181"/>
</dbReference>
<name>A0A251SCI7_HELAN</name>
<dbReference type="GO" id="GO:0004714">
    <property type="term" value="F:transmembrane receptor protein tyrosine kinase activity"/>
    <property type="evidence" value="ECO:0007669"/>
    <property type="project" value="InterPro"/>
</dbReference>
<dbReference type="GO" id="GO:0005886">
    <property type="term" value="C:plasma membrane"/>
    <property type="evidence" value="ECO:0000318"/>
    <property type="project" value="GO_Central"/>
</dbReference>
<organism evidence="4 5">
    <name type="scientific">Helianthus annuus</name>
    <name type="common">Common sunflower</name>
    <dbReference type="NCBI Taxonomy" id="4232"/>
    <lineage>
        <taxon>Eukaryota</taxon>
        <taxon>Viridiplantae</taxon>
        <taxon>Streptophyta</taxon>
        <taxon>Embryophyta</taxon>
        <taxon>Tracheophyta</taxon>
        <taxon>Spermatophyta</taxon>
        <taxon>Magnoliopsida</taxon>
        <taxon>eudicotyledons</taxon>
        <taxon>Gunneridae</taxon>
        <taxon>Pentapetalae</taxon>
        <taxon>asterids</taxon>
        <taxon>campanulids</taxon>
        <taxon>Asterales</taxon>
        <taxon>Asteraceae</taxon>
        <taxon>Asteroideae</taxon>
        <taxon>Heliantheae alliance</taxon>
        <taxon>Heliantheae</taxon>
        <taxon>Helianthus</taxon>
    </lineage>
</organism>
<keyword evidence="4" id="KW-0418">Kinase</keyword>
<reference evidence="3" key="3">
    <citation type="submission" date="2020-06" db="EMBL/GenBank/DDBJ databases">
        <title>Helianthus annuus Genome sequencing and assembly Release 2.</title>
        <authorList>
            <person name="Gouzy J."/>
            <person name="Langlade N."/>
            <person name="Munos S."/>
        </authorList>
    </citation>
    <scope>NUCLEOTIDE SEQUENCE</scope>
    <source>
        <tissue evidence="3">Leaves</tissue>
    </source>
</reference>
<evidence type="ECO:0000313" key="5">
    <source>
        <dbReference type="Proteomes" id="UP000215914"/>
    </source>
</evidence>
<evidence type="ECO:0000313" key="3">
    <source>
        <dbReference type="EMBL" id="KAF5766512.1"/>
    </source>
</evidence>